<name>A0ABU8QCF9_9RHOB</name>
<reference evidence="1 2" key="1">
    <citation type="submission" date="2024-03" db="EMBL/GenBank/DDBJ databases">
        <title>Cognatishimia coralii sp. nov., a marine bacterium isolated from coral surrounding seawater.</title>
        <authorList>
            <person name="Liu X."/>
            <person name="Liu S."/>
            <person name="Sun H."/>
            <person name="Zhang Y."/>
        </authorList>
    </citation>
    <scope>NUCLEOTIDE SEQUENCE [LARGE SCALE GENOMIC DNA]</scope>
    <source>
        <strain evidence="1 2">D5M38</strain>
    </source>
</reference>
<accession>A0ABU8QCF9</accession>
<protein>
    <submittedName>
        <fullName evidence="1">Uncharacterized protein</fullName>
    </submittedName>
</protein>
<proteinExistence type="predicted"/>
<keyword evidence="2" id="KW-1185">Reference proteome</keyword>
<evidence type="ECO:0000313" key="1">
    <source>
        <dbReference type="EMBL" id="MEJ5217102.1"/>
    </source>
</evidence>
<dbReference type="EMBL" id="JBBGAZ010000001">
    <property type="protein sequence ID" value="MEJ5217102.1"/>
    <property type="molecule type" value="Genomic_DNA"/>
</dbReference>
<organism evidence="1 2">
    <name type="scientific">Cognatishimia coralii</name>
    <dbReference type="NCBI Taxonomy" id="3083254"/>
    <lineage>
        <taxon>Bacteria</taxon>
        <taxon>Pseudomonadati</taxon>
        <taxon>Pseudomonadota</taxon>
        <taxon>Alphaproteobacteria</taxon>
        <taxon>Rhodobacterales</taxon>
        <taxon>Paracoccaceae</taxon>
        <taxon>Cognatishimia</taxon>
    </lineage>
</organism>
<comment type="caution">
    <text evidence="1">The sequence shown here is derived from an EMBL/GenBank/DDBJ whole genome shotgun (WGS) entry which is preliminary data.</text>
</comment>
<gene>
    <name evidence="1" type="ORF">WG622_02525</name>
</gene>
<sequence length="72" mass="7809">MKSTSRRPKGGCDHAAYRPGRNLKLIGDFCVGMTALCKPDNFAISESPIVGRLGVAGLFSVVNDRRRWDVSG</sequence>
<evidence type="ECO:0000313" key="2">
    <source>
        <dbReference type="Proteomes" id="UP001368270"/>
    </source>
</evidence>
<dbReference type="Proteomes" id="UP001368270">
    <property type="component" value="Unassembled WGS sequence"/>
</dbReference>